<feature type="region of interest" description="Disordered" evidence="1">
    <location>
        <begin position="89"/>
        <end position="112"/>
    </location>
</feature>
<organism evidence="2 3">
    <name type="scientific">Borborobacter arsenicus</name>
    <dbReference type="NCBI Taxonomy" id="1851146"/>
    <lineage>
        <taxon>Bacteria</taxon>
        <taxon>Pseudomonadati</taxon>
        <taxon>Pseudomonadota</taxon>
        <taxon>Alphaproteobacteria</taxon>
        <taxon>Hyphomicrobiales</taxon>
        <taxon>Phyllobacteriaceae</taxon>
        <taxon>Borborobacter</taxon>
    </lineage>
</organism>
<keyword evidence="3" id="KW-1185">Reference proteome</keyword>
<sequence length="112" mass="12388">MDMAIQPADINGSQKSIQSSHVAKLLPQVKDSGLVRPPVVGGSGRRQGRYKYWTKDEIDDLRRLAEQHVRVTALARRFNRSVGAVRARASKEGISLTEKAPEKSPPQLFPSP</sequence>
<comment type="caution">
    <text evidence="2">The sequence shown here is derived from an EMBL/GenBank/DDBJ whole genome shotgun (WGS) entry which is preliminary data.</text>
</comment>
<feature type="region of interest" description="Disordered" evidence="1">
    <location>
        <begin position="1"/>
        <end position="22"/>
    </location>
</feature>
<feature type="compositionally biased region" description="Pro residues" evidence="1">
    <location>
        <begin position="103"/>
        <end position="112"/>
    </location>
</feature>
<dbReference type="OrthoDB" id="8246781at2"/>
<evidence type="ECO:0000313" key="3">
    <source>
        <dbReference type="Proteomes" id="UP000281647"/>
    </source>
</evidence>
<dbReference type="EMBL" id="RKST01000039">
    <property type="protein sequence ID" value="RUM95494.1"/>
    <property type="molecule type" value="Genomic_DNA"/>
</dbReference>
<reference evidence="2 3" key="1">
    <citation type="submission" date="2018-11" db="EMBL/GenBank/DDBJ databases">
        <title>Pseudaminobacter arsenicus sp. nov., an arsenic-resistant bacterium isolated from arsenic-rich aquifers.</title>
        <authorList>
            <person name="Mu Y."/>
        </authorList>
    </citation>
    <scope>NUCLEOTIDE SEQUENCE [LARGE SCALE GENOMIC DNA]</scope>
    <source>
        <strain evidence="2 3">CB3</strain>
    </source>
</reference>
<evidence type="ECO:0000313" key="2">
    <source>
        <dbReference type="EMBL" id="RUM95494.1"/>
    </source>
</evidence>
<gene>
    <name evidence="2" type="ORF">EET67_22840</name>
</gene>
<accession>A0A432UZV6</accession>
<evidence type="ECO:0000256" key="1">
    <source>
        <dbReference type="SAM" id="MobiDB-lite"/>
    </source>
</evidence>
<dbReference type="RefSeq" id="WP_128625509.1">
    <property type="nucleotide sequence ID" value="NZ_ML133515.1"/>
</dbReference>
<name>A0A432UZV6_9HYPH</name>
<feature type="compositionally biased region" description="Polar residues" evidence="1">
    <location>
        <begin position="11"/>
        <end position="21"/>
    </location>
</feature>
<dbReference type="AlphaFoldDB" id="A0A432UZV6"/>
<proteinExistence type="predicted"/>
<dbReference type="Proteomes" id="UP000281647">
    <property type="component" value="Unassembled WGS sequence"/>
</dbReference>
<protein>
    <submittedName>
        <fullName evidence="2">Uncharacterized protein</fullName>
    </submittedName>
</protein>